<feature type="transmembrane region" description="Helical" evidence="7">
    <location>
        <begin position="108"/>
        <end position="133"/>
    </location>
</feature>
<dbReference type="RefSeq" id="WP_048707353.1">
    <property type="nucleotide sequence ID" value="NZ_CP014646.1"/>
</dbReference>
<feature type="transmembrane region" description="Helical" evidence="7">
    <location>
        <begin position="63"/>
        <end position="87"/>
    </location>
</feature>
<evidence type="ECO:0000256" key="6">
    <source>
        <dbReference type="ARBA" id="ARBA00023136"/>
    </source>
</evidence>
<dbReference type="InterPro" id="IPR002771">
    <property type="entry name" value="Multi_antbiot-R_MarC"/>
</dbReference>
<dbReference type="STRING" id="1134435.AC731_015505"/>
<dbReference type="NCBIfam" id="TIGR00427">
    <property type="entry name" value="NAAT family transporter"/>
    <property type="match status" value="1"/>
</dbReference>
<evidence type="ECO:0000256" key="2">
    <source>
        <dbReference type="ARBA" id="ARBA00009784"/>
    </source>
</evidence>
<evidence type="ECO:0000256" key="1">
    <source>
        <dbReference type="ARBA" id="ARBA00004651"/>
    </source>
</evidence>
<dbReference type="Pfam" id="PF01914">
    <property type="entry name" value="MarC"/>
    <property type="match status" value="1"/>
</dbReference>
<dbReference type="PANTHER" id="PTHR33508:SF1">
    <property type="entry name" value="UPF0056 MEMBRANE PROTEIN YHCE"/>
    <property type="match status" value="1"/>
</dbReference>
<feature type="transmembrane region" description="Helical" evidence="7">
    <location>
        <begin position="38"/>
        <end position="57"/>
    </location>
</feature>
<keyword evidence="3" id="KW-1003">Cell membrane</keyword>
<feature type="transmembrane region" description="Helical" evidence="7">
    <location>
        <begin position="139"/>
        <end position="160"/>
    </location>
</feature>
<dbReference type="EMBL" id="CP014646">
    <property type="protein sequence ID" value="AMO38220.1"/>
    <property type="molecule type" value="Genomic_DNA"/>
</dbReference>
<comment type="subcellular location">
    <subcellularLocation>
        <location evidence="1 7">Cell membrane</location>
        <topology evidence="1 7">Multi-pass membrane protein</topology>
    </subcellularLocation>
</comment>
<gene>
    <name evidence="8" type="ORF">AC731_015505</name>
</gene>
<accession>A0A127K8C1</accession>
<dbReference type="GO" id="GO:0005886">
    <property type="term" value="C:plasma membrane"/>
    <property type="evidence" value="ECO:0007669"/>
    <property type="project" value="UniProtKB-SubCell"/>
</dbReference>
<evidence type="ECO:0000256" key="5">
    <source>
        <dbReference type="ARBA" id="ARBA00022989"/>
    </source>
</evidence>
<evidence type="ECO:0000256" key="3">
    <source>
        <dbReference type="ARBA" id="ARBA00022475"/>
    </source>
</evidence>
<proteinExistence type="inferred from homology"/>
<organism evidence="8 9">
    <name type="scientific">Thauera humireducens</name>
    <dbReference type="NCBI Taxonomy" id="1134435"/>
    <lineage>
        <taxon>Bacteria</taxon>
        <taxon>Pseudomonadati</taxon>
        <taxon>Pseudomonadota</taxon>
        <taxon>Betaproteobacteria</taxon>
        <taxon>Rhodocyclales</taxon>
        <taxon>Zoogloeaceae</taxon>
        <taxon>Thauera</taxon>
    </lineage>
</organism>
<keyword evidence="9" id="KW-1185">Reference proteome</keyword>
<evidence type="ECO:0000256" key="4">
    <source>
        <dbReference type="ARBA" id="ARBA00022692"/>
    </source>
</evidence>
<evidence type="ECO:0000313" key="8">
    <source>
        <dbReference type="EMBL" id="AMO38220.1"/>
    </source>
</evidence>
<comment type="similarity">
    <text evidence="2 7">Belongs to the UPF0056 (MarC) family.</text>
</comment>
<dbReference type="KEGG" id="thu:AC731_015505"/>
<name>A0A127K8C1_9RHOO</name>
<feature type="transmembrane region" description="Helical" evidence="7">
    <location>
        <begin position="181"/>
        <end position="202"/>
    </location>
</feature>
<dbReference type="AlphaFoldDB" id="A0A127K8C1"/>
<sequence>METLKVFITLLALINPFGAIPMFLSLTAGQSAHERRSTINTAAIATAIVIGVAALFGQGLLGVFGISIPSLQVGGGILLFILALNMFNAEPGRIRSTPEEQHEAAERSSIAVVPLTIPLLTGPGTVSTVIIHSERVEHWWDMLALLVIGAMIGAVVWVCFRMAGRISRFAGQTGLNIMTRLMGLVLAALAVEFVADGVRALAASGT</sequence>
<evidence type="ECO:0000313" key="9">
    <source>
        <dbReference type="Proteomes" id="UP000036902"/>
    </source>
</evidence>
<dbReference type="PANTHER" id="PTHR33508">
    <property type="entry name" value="UPF0056 MEMBRANE PROTEIN YHCE"/>
    <property type="match status" value="1"/>
</dbReference>
<reference evidence="9" key="1">
    <citation type="submission" date="2016-03" db="EMBL/GenBank/DDBJ databases">
        <authorList>
            <person name="Ma C."/>
            <person name="Zhou S."/>
            <person name="Yang G."/>
        </authorList>
    </citation>
    <scope>NUCLEOTIDE SEQUENCE [LARGE SCALE GENOMIC DNA]</scope>
    <source>
        <strain evidence="9">SgZ-1</strain>
    </source>
</reference>
<keyword evidence="6 7" id="KW-0472">Membrane</keyword>
<keyword evidence="4 7" id="KW-0812">Transmembrane</keyword>
<protein>
    <recommendedName>
        <fullName evidence="7">UPF0056 membrane protein</fullName>
    </recommendedName>
</protein>
<evidence type="ECO:0000256" key="7">
    <source>
        <dbReference type="RuleBase" id="RU362048"/>
    </source>
</evidence>
<dbReference type="Proteomes" id="UP000036902">
    <property type="component" value="Chromosome"/>
</dbReference>
<keyword evidence="5 7" id="KW-1133">Transmembrane helix</keyword>
<feature type="transmembrane region" description="Helical" evidence="7">
    <location>
        <begin position="6"/>
        <end position="26"/>
    </location>
</feature>